<dbReference type="EMBL" id="JAOPJF010000007">
    <property type="protein sequence ID" value="KAK1148577.1"/>
    <property type="molecule type" value="Genomic_DNA"/>
</dbReference>
<gene>
    <name evidence="1" type="ORF">N8T08_009584</name>
</gene>
<name>A0ACC3BDB8_9EURO</name>
<accession>A0ACC3BDB8</accession>
<protein>
    <submittedName>
        <fullName evidence="1">Uncharacterized protein</fullName>
    </submittedName>
</protein>
<reference evidence="1 2" key="1">
    <citation type="journal article" date="2023" name="ACS Omega">
        <title>Identification of the Neoaspergillic Acid Biosynthesis Gene Cluster by Establishing an In Vitro CRISPR-Ribonucleoprotein Genetic System in Aspergillus melleus.</title>
        <authorList>
            <person name="Yuan B."/>
            <person name="Grau M.F."/>
            <person name="Murata R.M."/>
            <person name="Torok T."/>
            <person name="Venkateswaran K."/>
            <person name="Stajich J.E."/>
            <person name="Wang C.C.C."/>
        </authorList>
    </citation>
    <scope>NUCLEOTIDE SEQUENCE [LARGE SCALE GENOMIC DNA]</scope>
    <source>
        <strain evidence="1 2">IMV 1140</strain>
    </source>
</reference>
<comment type="caution">
    <text evidence="1">The sequence shown here is derived from an EMBL/GenBank/DDBJ whole genome shotgun (WGS) entry which is preliminary data.</text>
</comment>
<sequence>MSGKTAILTPGAPAPMPLLSQGVVCNGMVYVSGSLGIIPSTGKFVEGTVADRTDQIFRNMSAILKAAGSGLEHMVKVNVFLADMSDFQNVNLN</sequence>
<evidence type="ECO:0000313" key="1">
    <source>
        <dbReference type="EMBL" id="KAK1148577.1"/>
    </source>
</evidence>
<keyword evidence="2" id="KW-1185">Reference proteome</keyword>
<organism evidence="1 2">
    <name type="scientific">Aspergillus melleus</name>
    <dbReference type="NCBI Taxonomy" id="138277"/>
    <lineage>
        <taxon>Eukaryota</taxon>
        <taxon>Fungi</taxon>
        <taxon>Dikarya</taxon>
        <taxon>Ascomycota</taxon>
        <taxon>Pezizomycotina</taxon>
        <taxon>Eurotiomycetes</taxon>
        <taxon>Eurotiomycetidae</taxon>
        <taxon>Eurotiales</taxon>
        <taxon>Aspergillaceae</taxon>
        <taxon>Aspergillus</taxon>
        <taxon>Aspergillus subgen. Circumdati</taxon>
    </lineage>
</organism>
<proteinExistence type="predicted"/>
<dbReference type="Proteomes" id="UP001177260">
    <property type="component" value="Unassembled WGS sequence"/>
</dbReference>
<evidence type="ECO:0000313" key="2">
    <source>
        <dbReference type="Proteomes" id="UP001177260"/>
    </source>
</evidence>